<dbReference type="OrthoDB" id="208781at2"/>
<evidence type="ECO:0000313" key="2">
    <source>
        <dbReference type="Proteomes" id="UP000316095"/>
    </source>
</evidence>
<evidence type="ECO:0000313" key="1">
    <source>
        <dbReference type="EMBL" id="TWT59549.1"/>
    </source>
</evidence>
<dbReference type="RefSeq" id="WP_146501707.1">
    <property type="nucleotide sequence ID" value="NZ_SJPG01000001.1"/>
</dbReference>
<proteinExistence type="predicted"/>
<reference evidence="1 2" key="1">
    <citation type="submission" date="2019-02" db="EMBL/GenBank/DDBJ databases">
        <title>Deep-cultivation of Planctomycetes and their phenomic and genomic characterization uncovers novel biology.</title>
        <authorList>
            <person name="Wiegand S."/>
            <person name="Jogler M."/>
            <person name="Boedeker C."/>
            <person name="Pinto D."/>
            <person name="Vollmers J."/>
            <person name="Rivas-Marin E."/>
            <person name="Kohn T."/>
            <person name="Peeters S.H."/>
            <person name="Heuer A."/>
            <person name="Rast P."/>
            <person name="Oberbeckmann S."/>
            <person name="Bunk B."/>
            <person name="Jeske O."/>
            <person name="Meyerdierks A."/>
            <person name="Storesund J.E."/>
            <person name="Kallscheuer N."/>
            <person name="Luecker S."/>
            <person name="Lage O.M."/>
            <person name="Pohl T."/>
            <person name="Merkel B.J."/>
            <person name="Hornburger P."/>
            <person name="Mueller R.-W."/>
            <person name="Bruemmer F."/>
            <person name="Labrenz M."/>
            <person name="Spormann A.M."/>
            <person name="Op Den Camp H."/>
            <person name="Overmann J."/>
            <person name="Amann R."/>
            <person name="Jetten M.S.M."/>
            <person name="Mascher T."/>
            <person name="Medema M.H."/>
            <person name="Devos D.P."/>
            <person name="Kaster A.-K."/>
            <person name="Ovreas L."/>
            <person name="Rohde M."/>
            <person name="Galperin M.Y."/>
            <person name="Jogler C."/>
        </authorList>
    </citation>
    <scope>NUCLEOTIDE SEQUENCE [LARGE SCALE GENOMIC DNA]</scope>
    <source>
        <strain evidence="1 2">Pan54</strain>
    </source>
</reference>
<dbReference type="Proteomes" id="UP000316095">
    <property type="component" value="Unassembled WGS sequence"/>
</dbReference>
<dbReference type="EMBL" id="SJPG01000001">
    <property type="protein sequence ID" value="TWT59549.1"/>
    <property type="molecule type" value="Genomic_DNA"/>
</dbReference>
<comment type="caution">
    <text evidence="1">The sequence shown here is derived from an EMBL/GenBank/DDBJ whole genome shotgun (WGS) entry which is preliminary data.</text>
</comment>
<name>A0A5C5XA18_9PLAN</name>
<gene>
    <name evidence="1" type="ORF">Pan54_02560</name>
</gene>
<protein>
    <submittedName>
        <fullName evidence="1">Uncharacterized protein</fullName>
    </submittedName>
</protein>
<organism evidence="1 2">
    <name type="scientific">Rubinisphaera italica</name>
    <dbReference type="NCBI Taxonomy" id="2527969"/>
    <lineage>
        <taxon>Bacteria</taxon>
        <taxon>Pseudomonadati</taxon>
        <taxon>Planctomycetota</taxon>
        <taxon>Planctomycetia</taxon>
        <taxon>Planctomycetales</taxon>
        <taxon>Planctomycetaceae</taxon>
        <taxon>Rubinisphaera</taxon>
    </lineage>
</organism>
<sequence length="418" mass="45608">MKTQPSNQNNNSTRRGTLLPAIAFSLLVVAAASALVMNKLWIDAAEIELQNVAEATALAAAGDYLGDELLKPGFDADAAVEQAKQRAAQVAASNLVGGQPVSLTITGDDTDIVFGRRVDNGIDPETVFLLTNKNPSVVEVRASRSRDLGNPINLFYPGVTKRAYADATMIVEVTFDNHIDHFVAAPARPIPALPLAILANDPLGKRTDTWANMIEAAHGADDYAYNEVTHEVVKQSDGIPEITLRSVPLKSDPLKGNVQLLDFNNELNDQKIIQQINNGLTQLDMKPWNNRLQAQEEMQITGLGNITTPIQFAMESQIGQQRLCLLYNQATAIDVPGWTSLSCEGVVAIRILKVIPESGESATVIVQPTVLTTKSAVLTQFFNEMADYPNLPPNLARMMIEPKTNESNKYVYKIYVSR</sequence>
<dbReference type="AlphaFoldDB" id="A0A5C5XA18"/>
<keyword evidence="2" id="KW-1185">Reference proteome</keyword>
<accession>A0A5C5XA18</accession>